<dbReference type="GO" id="GO:0042765">
    <property type="term" value="C:GPI-anchor transamidase complex"/>
    <property type="evidence" value="ECO:0007669"/>
    <property type="project" value="InterPro"/>
</dbReference>
<sequence length="839" mass="92892">MTVDDLVTDPSLLPVLQTSAETLSQCQTLLSMLDPSTLPSPPSQDFILSVSKQQKLVFSLLAQLRGLNRDAILSVRATKQATAEARQEIDRLHLHLQNLYYEQRHLNGEIAACESYDHKYLSLPLIPVEEFLAIHPELAEADPNQLMVARISHEHAEREKLEQARQELLKRKQALIAENKKRKDDLANLDQDLERFIDVSPSFKPPLLLRNSATSTCSTRQISRPPASRCIQADHELTMRNKNGGKMGASSAAPQPSTTQIADKPAMVTSAKRSLPPEKPEAIRTRTLVIAAFWAVIIFLGLPMWWKTTSIYRARLPLNEMKDWADGKACRPVFPLQILVHAPSMNAPDAEHLIRTTQHALDDLNDFSAHHLRLRLVETSKSPGEQPEAIQITEPDVEEKENAALSIRLLPREDVSTLSSELHAYSERLDIFYPANQAPLTSTLNSLLATFIAAEVQKLFNEEKATIAYILSKSNTLSPSPQPSTPGGHAPSVNNREQGVAAMKAVAPQLAESIVRRTTRSFKYAETYHLSFSLFTPGPLPSSWDIEPALQDYLLPLLRTYSPISNFSIDTQVQVYANFAPSATQPEFDESLDAWTLKKEELGSFINAAEWPLSPSIGKSPTINFILYVPSPNQSPLVIKENRATSWLIPQWGGVAILNPPLDPSMIPRANPPHLPKDSLQSPLSTFSHQLLTLLGSPSSPASLPLRLQSLVRIHTASLLLSASSTMGSLARLTHSLASIPIPLSVANSVSTTLSHLSATCELLREGRFKQALASARVAEHEAERSFFEKSMVGQAYFPDEHKVAVYLPLLGPIGVPLVLGLIKEGRRVILAMRERRIR</sequence>
<evidence type="ECO:0000256" key="13">
    <source>
        <dbReference type="SAM" id="Coils"/>
    </source>
</evidence>
<dbReference type="GO" id="GO:0006506">
    <property type="term" value="P:GPI anchor biosynthetic process"/>
    <property type="evidence" value="ECO:0007669"/>
    <property type="project" value="UniProtKB-UniPathway"/>
</dbReference>
<keyword evidence="17" id="KW-1185">Reference proteome</keyword>
<evidence type="ECO:0000256" key="5">
    <source>
        <dbReference type="ARBA" id="ARBA00008044"/>
    </source>
</evidence>
<dbReference type="UniPathway" id="UPA00196"/>
<keyword evidence="13" id="KW-0175">Coiled coil</keyword>
<evidence type="ECO:0000256" key="7">
    <source>
        <dbReference type="ARBA" id="ARBA00022692"/>
    </source>
</evidence>
<dbReference type="Pfam" id="PF10510">
    <property type="entry name" value="PIG-S"/>
    <property type="match status" value="1"/>
</dbReference>
<organism evidence="16 17">
    <name type="scientific">Blastomyces parvus</name>
    <dbReference type="NCBI Taxonomy" id="2060905"/>
    <lineage>
        <taxon>Eukaryota</taxon>
        <taxon>Fungi</taxon>
        <taxon>Dikarya</taxon>
        <taxon>Ascomycota</taxon>
        <taxon>Pezizomycotina</taxon>
        <taxon>Eurotiomycetes</taxon>
        <taxon>Eurotiomycetidae</taxon>
        <taxon>Onygenales</taxon>
        <taxon>Ajellomycetaceae</taxon>
        <taxon>Blastomyces</taxon>
    </lineage>
</organism>
<dbReference type="OrthoDB" id="28748at2759"/>
<dbReference type="GO" id="GO:0005634">
    <property type="term" value="C:nucleus"/>
    <property type="evidence" value="ECO:0007669"/>
    <property type="project" value="UniProtKB-SubCell"/>
</dbReference>
<proteinExistence type="inferred from homology"/>
<name>A0A2B7WS53_9EURO</name>
<dbReference type="InterPro" id="IPR019540">
    <property type="entry name" value="PtdIno-glycan_biosynth_class_S"/>
</dbReference>
<comment type="similarity">
    <text evidence="4">Belongs to the PIGS family.</text>
</comment>
<evidence type="ECO:0000256" key="3">
    <source>
        <dbReference type="ARBA" id="ARBA00004687"/>
    </source>
</evidence>
<keyword evidence="10 15" id="KW-0472">Membrane</keyword>
<evidence type="ECO:0000256" key="11">
    <source>
        <dbReference type="ARBA" id="ARBA00023180"/>
    </source>
</evidence>
<dbReference type="AlphaFoldDB" id="A0A2B7WS53"/>
<keyword evidence="8" id="KW-0256">Endoplasmic reticulum</keyword>
<evidence type="ECO:0000256" key="10">
    <source>
        <dbReference type="ARBA" id="ARBA00023136"/>
    </source>
</evidence>
<comment type="similarity">
    <text evidence="5">Belongs to the THOC5 family.</text>
</comment>
<comment type="pathway">
    <text evidence="3">Glycolipid biosynthesis; glycosylphosphatidylinositol-anchor biosynthesis.</text>
</comment>
<dbReference type="Pfam" id="PF09766">
    <property type="entry name" value="FmiP_Thoc5"/>
    <property type="match status" value="1"/>
</dbReference>
<dbReference type="PANTHER" id="PTHR21072:SF13">
    <property type="entry name" value="GPI TRANSAMIDASE COMPONENT PIG-S"/>
    <property type="match status" value="1"/>
</dbReference>
<gene>
    <name evidence="16" type="ORF">GX51_06353</name>
</gene>
<keyword evidence="6" id="KW-0337">GPI-anchor biosynthesis</keyword>
<evidence type="ECO:0000313" key="17">
    <source>
        <dbReference type="Proteomes" id="UP000224080"/>
    </source>
</evidence>
<evidence type="ECO:0000256" key="15">
    <source>
        <dbReference type="SAM" id="Phobius"/>
    </source>
</evidence>
<evidence type="ECO:0000256" key="1">
    <source>
        <dbReference type="ARBA" id="ARBA00004123"/>
    </source>
</evidence>
<feature type="transmembrane region" description="Helical" evidence="15">
    <location>
        <begin position="288"/>
        <end position="306"/>
    </location>
</feature>
<evidence type="ECO:0000256" key="12">
    <source>
        <dbReference type="ARBA" id="ARBA00023242"/>
    </source>
</evidence>
<evidence type="ECO:0000256" key="8">
    <source>
        <dbReference type="ARBA" id="ARBA00022824"/>
    </source>
</evidence>
<evidence type="ECO:0000256" key="2">
    <source>
        <dbReference type="ARBA" id="ARBA00004477"/>
    </source>
</evidence>
<protein>
    <submittedName>
        <fullName evidence="16">THO complex subunit 5</fullName>
    </submittedName>
</protein>
<keyword evidence="11" id="KW-0325">Glycoprotein</keyword>
<reference evidence="16 17" key="1">
    <citation type="submission" date="2017-10" db="EMBL/GenBank/DDBJ databases">
        <title>Comparative genomics in systemic dimorphic fungi from Ajellomycetaceae.</title>
        <authorList>
            <person name="Munoz J.F."/>
            <person name="Mcewen J.G."/>
            <person name="Clay O.K."/>
            <person name="Cuomo C.A."/>
        </authorList>
    </citation>
    <scope>NUCLEOTIDE SEQUENCE [LARGE SCALE GENOMIC DNA]</scope>
    <source>
        <strain evidence="16 17">UAMH130</strain>
    </source>
</reference>
<dbReference type="GO" id="GO:0016255">
    <property type="term" value="P:attachment of GPI anchor to protein"/>
    <property type="evidence" value="ECO:0007669"/>
    <property type="project" value="InterPro"/>
</dbReference>
<evidence type="ECO:0000256" key="14">
    <source>
        <dbReference type="SAM" id="MobiDB-lite"/>
    </source>
</evidence>
<dbReference type="InterPro" id="IPR019163">
    <property type="entry name" value="THO_Thoc5"/>
</dbReference>
<evidence type="ECO:0000256" key="9">
    <source>
        <dbReference type="ARBA" id="ARBA00022989"/>
    </source>
</evidence>
<dbReference type="PANTHER" id="PTHR21072">
    <property type="entry name" value="GPI TRANSAMIDASE COMPONENT PIG-S"/>
    <property type="match status" value="1"/>
</dbReference>
<feature type="coiled-coil region" evidence="13">
    <location>
        <begin position="151"/>
        <end position="192"/>
    </location>
</feature>
<dbReference type="STRING" id="2060905.A0A2B7WS53"/>
<comment type="caution">
    <text evidence="16">The sequence shown here is derived from an EMBL/GenBank/DDBJ whole genome shotgun (WGS) entry which is preliminary data.</text>
</comment>
<feature type="transmembrane region" description="Helical" evidence="15">
    <location>
        <begin position="804"/>
        <end position="823"/>
    </location>
</feature>
<keyword evidence="7 15" id="KW-0812">Transmembrane</keyword>
<keyword evidence="9 15" id="KW-1133">Transmembrane helix</keyword>
<comment type="subcellular location">
    <subcellularLocation>
        <location evidence="2">Endoplasmic reticulum membrane</location>
        <topology evidence="2">Multi-pass membrane protein</topology>
    </subcellularLocation>
    <subcellularLocation>
        <location evidence="1">Nucleus</location>
    </subcellularLocation>
</comment>
<accession>A0A2B7WS53</accession>
<dbReference type="Proteomes" id="UP000224080">
    <property type="component" value="Unassembled WGS sequence"/>
</dbReference>
<evidence type="ECO:0000256" key="4">
    <source>
        <dbReference type="ARBA" id="ARBA00005316"/>
    </source>
</evidence>
<keyword evidence="12" id="KW-0539">Nucleus</keyword>
<feature type="region of interest" description="Disordered" evidence="14">
    <location>
        <begin position="241"/>
        <end position="260"/>
    </location>
</feature>
<evidence type="ECO:0000313" key="16">
    <source>
        <dbReference type="EMBL" id="PGG99317.1"/>
    </source>
</evidence>
<evidence type="ECO:0000256" key="6">
    <source>
        <dbReference type="ARBA" id="ARBA00022502"/>
    </source>
</evidence>
<dbReference type="EMBL" id="PDNC01000103">
    <property type="protein sequence ID" value="PGG99317.1"/>
    <property type="molecule type" value="Genomic_DNA"/>
</dbReference>